<evidence type="ECO:0000313" key="3">
    <source>
        <dbReference type="Proteomes" id="UP001060012"/>
    </source>
</evidence>
<dbReference type="Pfam" id="PF02754">
    <property type="entry name" value="CCG"/>
    <property type="match status" value="2"/>
</dbReference>
<accession>A0ABY5E4D6</accession>
<reference evidence="2" key="1">
    <citation type="submission" date="2022-07" db="EMBL/GenBank/DDBJ databases">
        <title>Arcobacter roscoffensis sp. nov., a marine bacterium isolated from coastal seawater collected from Roscoff, France.</title>
        <authorList>
            <person name="Pascual J."/>
            <person name="Lepeaux C."/>
            <person name="Methner A."/>
            <person name="Overmann J."/>
        </authorList>
    </citation>
    <scope>NUCLEOTIDE SEQUENCE</scope>
    <source>
        <strain evidence="2">ARW1-2F2</strain>
    </source>
</reference>
<dbReference type="EMBL" id="CP100595">
    <property type="protein sequence ID" value="UTJ06585.1"/>
    <property type="molecule type" value="Genomic_DNA"/>
</dbReference>
<evidence type="ECO:0000313" key="2">
    <source>
        <dbReference type="EMBL" id="UTJ06585.1"/>
    </source>
</evidence>
<dbReference type="Proteomes" id="UP001060012">
    <property type="component" value="Chromosome"/>
</dbReference>
<sequence length="249" mass="27835">MKVGLFIPCFMNELYPDICKATYKVLKKQGLEIDYPMSQTCCGQPMANSGCSKSIETLAKQFVKNFKDYDYIVAPSGSCVAMVKEHYAPFFDNDSDYNKVKASIYEVCEFLHDVIGIENLKIDVSFAHKVGLHNSCHGHRALKLGTASELNVPYNSKLENILNIVKDIELVELKRKDECCGFGGTFAVSEEDISVAMGKDRIKDHLDSEARVMTGADMSCLMHMDGLINRNNYPIKVMHIAQILAGEEL</sequence>
<dbReference type="InterPro" id="IPR004017">
    <property type="entry name" value="Cys_rich_dom"/>
</dbReference>
<dbReference type="PANTHER" id="PTHR30296:SF0">
    <property type="entry name" value="LACTATE UTILIZATION PROTEIN A"/>
    <property type="match status" value="1"/>
</dbReference>
<name>A0ABY5E4D6_9BACT</name>
<keyword evidence="3" id="KW-1185">Reference proteome</keyword>
<evidence type="ECO:0000259" key="1">
    <source>
        <dbReference type="Pfam" id="PF02754"/>
    </source>
</evidence>
<feature type="domain" description="Cysteine-rich" evidence="1">
    <location>
        <begin position="130"/>
        <end position="225"/>
    </location>
</feature>
<proteinExistence type="predicted"/>
<organism evidence="2 3">
    <name type="scientific">Arcobacter roscoffensis</name>
    <dbReference type="NCBI Taxonomy" id="2961520"/>
    <lineage>
        <taxon>Bacteria</taxon>
        <taxon>Pseudomonadati</taxon>
        <taxon>Campylobacterota</taxon>
        <taxon>Epsilonproteobacteria</taxon>
        <taxon>Campylobacterales</taxon>
        <taxon>Arcobacteraceae</taxon>
        <taxon>Arcobacter</taxon>
    </lineage>
</organism>
<feature type="domain" description="Cysteine-rich" evidence="1">
    <location>
        <begin position="3"/>
        <end position="84"/>
    </location>
</feature>
<dbReference type="PANTHER" id="PTHR30296">
    <property type="entry name" value="UNCHARACTERIZED PROTEIN YKGE"/>
    <property type="match status" value="1"/>
</dbReference>
<dbReference type="RefSeq" id="WP_254576764.1">
    <property type="nucleotide sequence ID" value="NZ_CP100595.1"/>
</dbReference>
<gene>
    <name evidence="2" type="ORF">NJU99_00395</name>
</gene>
<protein>
    <submittedName>
        <fullName evidence="2">(Fe-S)-binding protein</fullName>
    </submittedName>
</protein>